<keyword evidence="2" id="KW-1185">Reference proteome</keyword>
<name>A0ACC1HX95_9FUNG</name>
<sequence>MMAVVQPPVHGNTRARSSRGGGPSIFGSAAAIATQEGPELRAVNPVQQEPPKGGIPTHGARGSYDTSCFRYRVPVDNSDGAESGAGRARRRNANGDSPCFHSAGAFPNSPSSPTLSLFPGKIKARSVSLKSGSQAGLLHSSVAPVPSPHRGRSSRSVPASPPSTDAEFVAPGVSKATARTLLHRILDINEPTIQEKMVDFLLIDGVIATLLEFVTCVDDESGPDSDCKQFSLRPASPPDRSLSLDPDCRSDCSLKDKLLPQMLLDMQRKARQHQRRIRNRNRGADLSTAQLKRAYNAVRMLTADNSCSKRILDLKLPVIIYCLFNLFHWRAQGSFHHFALMIDCCLSRSPVRVCRMLLTPPSDTDTVPPPPQSIRVLSSAYEQGKPLIQDLFPYLSEPPVQQIFYKVVFSAWSGSMLTAIGLDPSDAIVASESLAKLGLSGNILASLGHGAHRTDSSRERGLEILHSRFAYLHEAQFFPAMVELMDDDDPDTVRGAASLLGHIINECSLYNGIGVLYQSFVTGDHIVRRMAQSIVDTTYTRTRISPKSEASTRVLHALLRKTSCRYGRLTRMLQSVRDPDLGEGKSEQLLAAGMAARAELETFIPGILAQIVGLQGYTDLTTNATNRQRGSIYSLSHLVEQAQNATDKDAKLADLLDYKDLLQANNDNNDLGPASNAFATPKDNSASSSLSSSLSPSSTLSATSRPAPDHIGPFTSAAQSSLPNIRPADFDARYSPTLAPNADSKEWIFLQLLPRLTQSHVQLLELVYEVLNEADDLDEIVGWVDVRVWAGLASWYLQHPNNDSLHSVIYKLISLLVRWSSWWHRQVKLYLPPPPPPSDDETCSPGDSNVSTESDSDSAVAHIPLRPRHTLPRGRASRVRAVASNASDWSRLEDASSTGTGGSGPHRLFSPPLSQVAPEEPAAAEQASSQSSTPQSEYLRQSVCNCDRVITYLVERVRLVERLIASIQKCGPNIGSRGFSLLILNTLRLGIETELSMHQGGGGREGNRGSPGVVVDVESPMGASEISATHNAAGSYLASLP</sequence>
<protein>
    <submittedName>
        <fullName evidence="1">Uncharacterized protein</fullName>
    </submittedName>
</protein>
<gene>
    <name evidence="1" type="ORF">EV182_001222</name>
</gene>
<comment type="caution">
    <text evidence="1">The sequence shown here is derived from an EMBL/GenBank/DDBJ whole genome shotgun (WGS) entry which is preliminary data.</text>
</comment>
<proteinExistence type="predicted"/>
<reference evidence="1" key="1">
    <citation type="submission" date="2022-06" db="EMBL/GenBank/DDBJ databases">
        <title>Phylogenomic reconstructions and comparative analyses of Kickxellomycotina fungi.</title>
        <authorList>
            <person name="Reynolds N.K."/>
            <person name="Stajich J.E."/>
            <person name="Barry K."/>
            <person name="Grigoriev I.V."/>
            <person name="Crous P."/>
            <person name="Smith M.E."/>
        </authorList>
    </citation>
    <scope>NUCLEOTIDE SEQUENCE</scope>
    <source>
        <strain evidence="1">RSA 2271</strain>
    </source>
</reference>
<evidence type="ECO:0000313" key="2">
    <source>
        <dbReference type="Proteomes" id="UP001145114"/>
    </source>
</evidence>
<organism evidence="1 2">
    <name type="scientific">Spiromyces aspiralis</name>
    <dbReference type="NCBI Taxonomy" id="68401"/>
    <lineage>
        <taxon>Eukaryota</taxon>
        <taxon>Fungi</taxon>
        <taxon>Fungi incertae sedis</taxon>
        <taxon>Zoopagomycota</taxon>
        <taxon>Kickxellomycotina</taxon>
        <taxon>Kickxellomycetes</taxon>
        <taxon>Kickxellales</taxon>
        <taxon>Kickxellaceae</taxon>
        <taxon>Spiromyces</taxon>
    </lineage>
</organism>
<feature type="non-terminal residue" evidence="1">
    <location>
        <position position="1041"/>
    </location>
</feature>
<evidence type="ECO:0000313" key="1">
    <source>
        <dbReference type="EMBL" id="KAJ1679842.1"/>
    </source>
</evidence>
<dbReference type="EMBL" id="JAMZIH010000153">
    <property type="protein sequence ID" value="KAJ1679842.1"/>
    <property type="molecule type" value="Genomic_DNA"/>
</dbReference>
<dbReference type="Proteomes" id="UP001145114">
    <property type="component" value="Unassembled WGS sequence"/>
</dbReference>
<accession>A0ACC1HX95</accession>